<sequence length="181" mass="21129">MEDLREEPELEECEEEEDDNEEKTELTEEDDQEEQDEDNKKDDYEEEEEKEEEEEEEEEEEGEEGEKDDSQEDEVLLKSVRDTSRRMSLIDNPLLNEEKGLLQTNFSVTGINEIKTECIPTINNVNTNASQTTTNIKTDPPKRPMSLDLSVPIVFKKPHGEARFEKVTARLIDPRDNMFKT</sequence>
<evidence type="ECO:0000313" key="2">
    <source>
        <dbReference type="EMBL" id="KAF7401432.1"/>
    </source>
</evidence>
<dbReference type="EMBL" id="JACSDZ010000006">
    <property type="protein sequence ID" value="KAF7401432.1"/>
    <property type="molecule type" value="Genomic_DNA"/>
</dbReference>
<feature type="compositionally biased region" description="Acidic residues" evidence="1">
    <location>
        <begin position="44"/>
        <end position="74"/>
    </location>
</feature>
<dbReference type="Proteomes" id="UP000617340">
    <property type="component" value="Unassembled WGS sequence"/>
</dbReference>
<comment type="caution">
    <text evidence="2">The sequence shown here is derived from an EMBL/GenBank/DDBJ whole genome shotgun (WGS) entry which is preliminary data.</text>
</comment>
<accession>A0A834N9S2</accession>
<name>A0A834N9S2_VESGE</name>
<gene>
    <name evidence="2" type="ORF">HZH68_007252</name>
</gene>
<feature type="region of interest" description="Disordered" evidence="1">
    <location>
        <begin position="1"/>
        <end position="74"/>
    </location>
</feature>
<organism evidence="2 3">
    <name type="scientific">Vespula germanica</name>
    <name type="common">German yellow jacket</name>
    <name type="synonym">Paravespula germanica</name>
    <dbReference type="NCBI Taxonomy" id="30212"/>
    <lineage>
        <taxon>Eukaryota</taxon>
        <taxon>Metazoa</taxon>
        <taxon>Ecdysozoa</taxon>
        <taxon>Arthropoda</taxon>
        <taxon>Hexapoda</taxon>
        <taxon>Insecta</taxon>
        <taxon>Pterygota</taxon>
        <taxon>Neoptera</taxon>
        <taxon>Endopterygota</taxon>
        <taxon>Hymenoptera</taxon>
        <taxon>Apocrita</taxon>
        <taxon>Aculeata</taxon>
        <taxon>Vespoidea</taxon>
        <taxon>Vespidae</taxon>
        <taxon>Vespinae</taxon>
        <taxon>Vespula</taxon>
    </lineage>
</organism>
<evidence type="ECO:0000256" key="1">
    <source>
        <dbReference type="SAM" id="MobiDB-lite"/>
    </source>
</evidence>
<protein>
    <submittedName>
        <fullName evidence="2">Uncharacterized protein</fullName>
    </submittedName>
</protein>
<reference evidence="2" key="1">
    <citation type="journal article" date="2020" name="G3 (Bethesda)">
        <title>High-Quality Assemblies for Three Invasive Social Wasps from the &lt;i&gt;Vespula&lt;/i&gt; Genus.</title>
        <authorList>
            <person name="Harrop T.W.R."/>
            <person name="Guhlin J."/>
            <person name="McLaughlin G.M."/>
            <person name="Permina E."/>
            <person name="Stockwell P."/>
            <person name="Gilligan J."/>
            <person name="Le Lec M.F."/>
            <person name="Gruber M.A.M."/>
            <person name="Quinn O."/>
            <person name="Lovegrove M."/>
            <person name="Duncan E.J."/>
            <person name="Remnant E.J."/>
            <person name="Van Eeckhoven J."/>
            <person name="Graham B."/>
            <person name="Knapp R.A."/>
            <person name="Langford K.W."/>
            <person name="Kronenberg Z."/>
            <person name="Press M.O."/>
            <person name="Eacker S.M."/>
            <person name="Wilson-Rankin E.E."/>
            <person name="Purcell J."/>
            <person name="Lester P.J."/>
            <person name="Dearden P.K."/>
        </authorList>
    </citation>
    <scope>NUCLEOTIDE SEQUENCE</scope>
    <source>
        <strain evidence="2">Linc-1</strain>
    </source>
</reference>
<keyword evidence="3" id="KW-1185">Reference proteome</keyword>
<evidence type="ECO:0000313" key="3">
    <source>
        <dbReference type="Proteomes" id="UP000617340"/>
    </source>
</evidence>
<proteinExistence type="predicted"/>
<dbReference type="AlphaFoldDB" id="A0A834N9S2"/>
<feature type="compositionally biased region" description="Acidic residues" evidence="1">
    <location>
        <begin position="1"/>
        <end position="37"/>
    </location>
</feature>